<comment type="caution">
    <text evidence="2">The sequence shown here is derived from an EMBL/GenBank/DDBJ whole genome shotgun (WGS) entry which is preliminary data.</text>
</comment>
<dbReference type="EMBL" id="JASODW010000097">
    <property type="protein sequence ID" value="MDK6276040.1"/>
    <property type="molecule type" value="Genomic_DNA"/>
</dbReference>
<protein>
    <submittedName>
        <fullName evidence="2">Uncharacterized protein</fullName>
    </submittedName>
</protein>
<sequence>LAFFNAKMQVMGGMGLFAIPSFIDPKDSLLLIHFLVAIAISFVLGFVLTQFTKIPTLYGGAQEVAAEEISLPVEEIAP</sequence>
<keyword evidence="1" id="KW-0812">Transmembrane</keyword>
<evidence type="ECO:0000256" key="1">
    <source>
        <dbReference type="SAM" id="Phobius"/>
    </source>
</evidence>
<reference evidence="2" key="1">
    <citation type="submission" date="2023-05" db="EMBL/GenBank/DDBJ databases">
        <title>Cataloging the Phylogenetic Diversity of Human Bladder Bacteria.</title>
        <authorList>
            <person name="Du J."/>
        </authorList>
    </citation>
    <scope>NUCLEOTIDE SEQUENCE</scope>
    <source>
        <strain evidence="2">UMB9978</strain>
    </source>
</reference>
<dbReference type="Proteomes" id="UP001240483">
    <property type="component" value="Unassembled WGS sequence"/>
</dbReference>
<feature type="non-terminal residue" evidence="2">
    <location>
        <position position="1"/>
    </location>
</feature>
<dbReference type="AlphaFoldDB" id="A0AAP4CAH9"/>
<organism evidence="2 3">
    <name type="scientific">Pseudoglutamicibacter cumminsii</name>
    <dbReference type="NCBI Taxonomy" id="156979"/>
    <lineage>
        <taxon>Bacteria</taxon>
        <taxon>Bacillati</taxon>
        <taxon>Actinomycetota</taxon>
        <taxon>Actinomycetes</taxon>
        <taxon>Micrococcales</taxon>
        <taxon>Micrococcaceae</taxon>
        <taxon>Pseudoglutamicibacter</taxon>
    </lineage>
</organism>
<accession>A0AAP4CAH9</accession>
<evidence type="ECO:0000313" key="3">
    <source>
        <dbReference type="Proteomes" id="UP001240483"/>
    </source>
</evidence>
<gene>
    <name evidence="2" type="ORF">QP116_09990</name>
</gene>
<feature type="transmembrane region" description="Helical" evidence="1">
    <location>
        <begin position="30"/>
        <end position="48"/>
    </location>
</feature>
<name>A0AAP4CAH9_9MICC</name>
<feature type="non-terminal residue" evidence="2">
    <location>
        <position position="78"/>
    </location>
</feature>
<keyword evidence="1" id="KW-0472">Membrane</keyword>
<evidence type="ECO:0000313" key="2">
    <source>
        <dbReference type="EMBL" id="MDK6276040.1"/>
    </source>
</evidence>
<keyword evidence="1" id="KW-1133">Transmembrane helix</keyword>
<proteinExistence type="predicted"/>